<protein>
    <recommendedName>
        <fullName evidence="3 4">Formyltetrahydrofolate deformylase</fullName>
        <ecNumber evidence="3 4">3.5.1.10</ecNumber>
    </recommendedName>
    <alternativeName>
        <fullName evidence="3">Formyl-FH(4) hydrolase</fullName>
    </alternativeName>
</protein>
<dbReference type="PROSITE" id="PS51671">
    <property type="entry name" value="ACT"/>
    <property type="match status" value="1"/>
</dbReference>
<dbReference type="Proteomes" id="UP000534294">
    <property type="component" value="Unassembled WGS sequence"/>
</dbReference>
<dbReference type="Gene3D" id="3.40.50.170">
    <property type="entry name" value="Formyl transferase, N-terminal domain"/>
    <property type="match status" value="1"/>
</dbReference>
<gene>
    <name evidence="3" type="primary">purU</name>
    <name evidence="6" type="ORF">HNQ64_004175</name>
</gene>
<feature type="domain" description="ACT" evidence="5">
    <location>
        <begin position="15"/>
        <end position="95"/>
    </location>
</feature>
<comment type="pathway">
    <text evidence="3">Purine metabolism; IMP biosynthesis via de novo pathway; formate from 10-formyl-5,6,7,8-tetrahydrofolate: step 1/1.</text>
</comment>
<dbReference type="SUPFAM" id="SSF53328">
    <property type="entry name" value="Formyltransferase"/>
    <property type="match status" value="1"/>
</dbReference>
<dbReference type="HAMAP" id="MF_01927">
    <property type="entry name" value="PurU"/>
    <property type="match status" value="1"/>
</dbReference>
<keyword evidence="2 3" id="KW-0378">Hydrolase</keyword>
<dbReference type="InterPro" id="IPR036477">
    <property type="entry name" value="Formyl_transf_N_sf"/>
</dbReference>
<name>A0A7W7YPP5_9BACT</name>
<dbReference type="InterPro" id="IPR002376">
    <property type="entry name" value="Formyl_transf_N"/>
</dbReference>
<dbReference type="Pfam" id="PF00551">
    <property type="entry name" value="Formyl_trans_N"/>
    <property type="match status" value="1"/>
</dbReference>
<dbReference type="Gene3D" id="3.30.70.260">
    <property type="match status" value="1"/>
</dbReference>
<dbReference type="AlphaFoldDB" id="A0A7W7YPP5"/>
<comment type="catalytic activity">
    <reaction evidence="3">
        <text>(6R)-10-formyltetrahydrofolate + H2O = (6S)-5,6,7,8-tetrahydrofolate + formate + H(+)</text>
        <dbReference type="Rhea" id="RHEA:19833"/>
        <dbReference type="ChEBI" id="CHEBI:15377"/>
        <dbReference type="ChEBI" id="CHEBI:15378"/>
        <dbReference type="ChEBI" id="CHEBI:15740"/>
        <dbReference type="ChEBI" id="CHEBI:57453"/>
        <dbReference type="ChEBI" id="CHEBI:195366"/>
        <dbReference type="EC" id="3.5.1.10"/>
    </reaction>
</comment>
<comment type="caution">
    <text evidence="6">The sequence shown here is derived from an EMBL/GenBank/DDBJ whole genome shotgun (WGS) entry which is preliminary data.</text>
</comment>
<keyword evidence="7" id="KW-1185">Reference proteome</keyword>
<dbReference type="GO" id="GO:0008864">
    <property type="term" value="F:formyltetrahydrofolate deformylase activity"/>
    <property type="evidence" value="ECO:0007669"/>
    <property type="project" value="UniProtKB-UniRule"/>
</dbReference>
<accession>A0A7W7YPP5</accession>
<dbReference type="InterPro" id="IPR044074">
    <property type="entry name" value="PurU_ACT"/>
</dbReference>
<dbReference type="EMBL" id="JACHIF010000010">
    <property type="protein sequence ID" value="MBB5039897.1"/>
    <property type="molecule type" value="Genomic_DNA"/>
</dbReference>
<organism evidence="6 7">
    <name type="scientific">Prosthecobacter dejongeii</name>
    <dbReference type="NCBI Taxonomy" id="48465"/>
    <lineage>
        <taxon>Bacteria</taxon>
        <taxon>Pseudomonadati</taxon>
        <taxon>Verrucomicrobiota</taxon>
        <taxon>Verrucomicrobiia</taxon>
        <taxon>Verrucomicrobiales</taxon>
        <taxon>Verrucomicrobiaceae</taxon>
        <taxon>Prosthecobacter</taxon>
    </lineage>
</organism>
<dbReference type="NCBIfam" id="TIGR00655">
    <property type="entry name" value="PurU"/>
    <property type="match status" value="1"/>
</dbReference>
<dbReference type="SUPFAM" id="SSF55021">
    <property type="entry name" value="ACT-like"/>
    <property type="match status" value="1"/>
</dbReference>
<evidence type="ECO:0000256" key="4">
    <source>
        <dbReference type="NCBIfam" id="TIGR00655"/>
    </source>
</evidence>
<dbReference type="InterPro" id="IPR004810">
    <property type="entry name" value="PurU"/>
</dbReference>
<dbReference type="GO" id="GO:0006730">
    <property type="term" value="P:one-carbon metabolic process"/>
    <property type="evidence" value="ECO:0007669"/>
    <property type="project" value="UniProtKB-KW"/>
</dbReference>
<evidence type="ECO:0000256" key="3">
    <source>
        <dbReference type="HAMAP-Rule" id="MF_01927"/>
    </source>
</evidence>
<sequence>MREFPHLMAAADTATLLIHCPDRPGLVHDVTGFIFAHRGNIIDLQQHIDPTLDAFFMRLEWSLENFTLEKEEIAPRLQPLARRHDMQLRLHFASQKKRVALFVTKESHCLYDLLARHESGDLPVEIPLIVGNHDTLRSAADRFGIPFYHFPITKENKQEQEAAQIELLKKERVDTVVLARYMQIISPAMIAAFPNQILNIHHSFLPAFVGAKPYHQAHARGVKIIGATSHYVTADLDEGPIVHQDVMRVSHEDSVQDLVRLGRDLEKNVLAKALWWHVRDQVLVYQNKTVVFE</sequence>
<dbReference type="PANTHER" id="PTHR42706:SF1">
    <property type="entry name" value="FORMYLTETRAHYDROFOLATE DEFORMYLASE 2, MITOCHONDRIAL"/>
    <property type="match status" value="1"/>
</dbReference>
<comment type="function">
    <text evidence="3">Catalyzes the hydrolysis of 10-formyltetrahydrofolate (formyl-FH4) to formate and tetrahydrofolate (FH4).</text>
</comment>
<evidence type="ECO:0000313" key="7">
    <source>
        <dbReference type="Proteomes" id="UP000534294"/>
    </source>
</evidence>
<dbReference type="UniPathway" id="UPA00074">
    <property type="reaction ID" value="UER00170"/>
</dbReference>
<evidence type="ECO:0000256" key="2">
    <source>
        <dbReference type="ARBA" id="ARBA00022801"/>
    </source>
</evidence>
<keyword evidence="3" id="KW-0658">Purine biosynthesis</keyword>
<evidence type="ECO:0000256" key="1">
    <source>
        <dbReference type="ARBA" id="ARBA00022563"/>
    </source>
</evidence>
<proteinExistence type="inferred from homology"/>
<feature type="active site" evidence="3">
    <location>
        <position position="237"/>
    </location>
</feature>
<dbReference type="Pfam" id="PF01842">
    <property type="entry name" value="ACT"/>
    <property type="match status" value="1"/>
</dbReference>
<dbReference type="RefSeq" id="WP_246431141.1">
    <property type="nucleotide sequence ID" value="NZ_JACHIF010000010.1"/>
</dbReference>
<comment type="similarity">
    <text evidence="3">Belongs to the PurU family.</text>
</comment>
<dbReference type="PIRSF" id="PIRSF036480">
    <property type="entry name" value="FormyFH4_hydr"/>
    <property type="match status" value="1"/>
</dbReference>
<dbReference type="NCBIfam" id="NF004684">
    <property type="entry name" value="PRK06027.1"/>
    <property type="match status" value="1"/>
</dbReference>
<evidence type="ECO:0000313" key="6">
    <source>
        <dbReference type="EMBL" id="MBB5039897.1"/>
    </source>
</evidence>
<evidence type="ECO:0000259" key="5">
    <source>
        <dbReference type="PROSITE" id="PS51671"/>
    </source>
</evidence>
<dbReference type="GO" id="GO:0006189">
    <property type="term" value="P:'de novo' IMP biosynthetic process"/>
    <property type="evidence" value="ECO:0007669"/>
    <property type="project" value="UniProtKB-UniRule"/>
</dbReference>
<dbReference type="PANTHER" id="PTHR42706">
    <property type="entry name" value="FORMYLTETRAHYDROFOLATE DEFORMYLASE"/>
    <property type="match status" value="1"/>
</dbReference>
<keyword evidence="1 3" id="KW-0554">One-carbon metabolism</keyword>
<dbReference type="EC" id="3.5.1.10" evidence="3 4"/>
<dbReference type="InterPro" id="IPR002912">
    <property type="entry name" value="ACT_dom"/>
</dbReference>
<reference evidence="6 7" key="1">
    <citation type="submission" date="2020-08" db="EMBL/GenBank/DDBJ databases">
        <title>Genomic Encyclopedia of Type Strains, Phase IV (KMG-IV): sequencing the most valuable type-strain genomes for metagenomic binning, comparative biology and taxonomic classification.</title>
        <authorList>
            <person name="Goeker M."/>
        </authorList>
    </citation>
    <scope>NUCLEOTIDE SEQUENCE [LARGE SCALE GENOMIC DNA]</scope>
    <source>
        <strain evidence="6 7">DSM 12251</strain>
    </source>
</reference>
<dbReference type="PRINTS" id="PR01575">
    <property type="entry name" value="FFH4HYDRLASE"/>
</dbReference>
<dbReference type="InterPro" id="IPR045865">
    <property type="entry name" value="ACT-like_dom_sf"/>
</dbReference>
<dbReference type="InterPro" id="IPR041729">
    <property type="entry name" value="Formyl-FH4-Hydrolase_C"/>
</dbReference>
<dbReference type="CDD" id="cd04875">
    <property type="entry name" value="ACT_F4HF-DF"/>
    <property type="match status" value="1"/>
</dbReference>
<dbReference type="CDD" id="cd08648">
    <property type="entry name" value="FMT_core_Formyl-FH4-Hydrolase_C"/>
    <property type="match status" value="1"/>
</dbReference>